<proteinExistence type="predicted"/>
<sequence length="290" mass="32718">MSTGYQKIRGMKINEAVGEFVKRFRAEHDLTLEEIADASRKIGTTWTAATISAIEHGGSKADALPTMLILSTALTNAYHNKYGADDGMVSVLDLIKDTERLDITDTLTVHTDSIITIITGDGYATLVDADSAEKWDREIEDMSSRAMFVYVRRELDAEGRSKEEAFDELVNRLGPDKVYQFMNWNLVPTSAERRAAKKLDIDPMYVAEAAYVAFGHTLDEETTRFAGEGVSPQKRGRVTRKLIDYLKGFMSNYWLFKLSMIDYFAWLKAGKPEDWDTDKYTGSDESIIKD</sequence>
<accession>A0A0A7I9S8</accession>
<dbReference type="HOGENOM" id="CLU_958668_0_0_11"/>
<dbReference type="KEGG" id="bpsp:AH67_00565"/>
<reference evidence="1 2" key="1">
    <citation type="journal article" date="2015" name="Genome Announc.">
        <title>Bifidobacterium pseudolongum Strain PV8-2, Isolated from a Stool Sample of an Anemic Kenyan Infant.</title>
        <authorList>
            <person name="Vazquez-Gutierrez P."/>
            <person name="Lacroix C."/>
            <person name="Chassard C."/>
            <person name="Klumpp J."/>
            <person name="Stevens M.J."/>
            <person name="Jans C."/>
        </authorList>
    </citation>
    <scope>NUCLEOTIDE SEQUENCE [LARGE SCALE GENOMIC DNA]</scope>
    <source>
        <strain evidence="1 2">PV8-2</strain>
    </source>
</reference>
<dbReference type="AlphaFoldDB" id="A0A0A7I9S8"/>
<dbReference type="InterPro" id="IPR010982">
    <property type="entry name" value="Lambda_DNA-bd_dom_sf"/>
</dbReference>
<name>A0A0A7I9S8_9BIFI</name>
<keyword evidence="2" id="KW-1185">Reference proteome</keyword>
<dbReference type="STRING" id="1447715.AH67_00565"/>
<evidence type="ECO:0000313" key="1">
    <source>
        <dbReference type="EMBL" id="AIZ16987.1"/>
    </source>
</evidence>
<dbReference type="Proteomes" id="UP000030636">
    <property type="component" value="Chromosome"/>
</dbReference>
<dbReference type="Gene3D" id="1.10.260.40">
    <property type="entry name" value="lambda repressor-like DNA-binding domains"/>
    <property type="match status" value="1"/>
</dbReference>
<protein>
    <submittedName>
        <fullName evidence="1">Uncharacterized protein</fullName>
    </submittedName>
</protein>
<organism evidence="1 2">
    <name type="scientific">Bifidobacterium pseudolongum PV8-2</name>
    <dbReference type="NCBI Taxonomy" id="1447715"/>
    <lineage>
        <taxon>Bacteria</taxon>
        <taxon>Bacillati</taxon>
        <taxon>Actinomycetota</taxon>
        <taxon>Actinomycetes</taxon>
        <taxon>Bifidobacteriales</taxon>
        <taxon>Bifidobacteriaceae</taxon>
        <taxon>Bifidobacterium</taxon>
    </lineage>
</organism>
<dbReference type="EMBL" id="CP007457">
    <property type="protein sequence ID" value="AIZ16987.1"/>
    <property type="molecule type" value="Genomic_DNA"/>
</dbReference>
<evidence type="ECO:0000313" key="2">
    <source>
        <dbReference type="Proteomes" id="UP000030636"/>
    </source>
</evidence>
<gene>
    <name evidence="1" type="ORF">AH67_00565</name>
</gene>
<dbReference type="GO" id="GO:0003677">
    <property type="term" value="F:DNA binding"/>
    <property type="evidence" value="ECO:0007669"/>
    <property type="project" value="InterPro"/>
</dbReference>